<organism evidence="1">
    <name type="scientific">Anguilla anguilla</name>
    <name type="common">European freshwater eel</name>
    <name type="synonym">Muraena anguilla</name>
    <dbReference type="NCBI Taxonomy" id="7936"/>
    <lineage>
        <taxon>Eukaryota</taxon>
        <taxon>Metazoa</taxon>
        <taxon>Chordata</taxon>
        <taxon>Craniata</taxon>
        <taxon>Vertebrata</taxon>
        <taxon>Euteleostomi</taxon>
        <taxon>Actinopterygii</taxon>
        <taxon>Neopterygii</taxon>
        <taxon>Teleostei</taxon>
        <taxon>Anguilliformes</taxon>
        <taxon>Anguillidae</taxon>
        <taxon>Anguilla</taxon>
    </lineage>
</organism>
<evidence type="ECO:0000313" key="1">
    <source>
        <dbReference type="EMBL" id="JAH19332.1"/>
    </source>
</evidence>
<proteinExistence type="predicted"/>
<dbReference type="AlphaFoldDB" id="A0A0E9QSD2"/>
<name>A0A0E9QSD2_ANGAN</name>
<reference evidence="1" key="1">
    <citation type="submission" date="2014-11" db="EMBL/GenBank/DDBJ databases">
        <authorList>
            <person name="Amaro Gonzalez C."/>
        </authorList>
    </citation>
    <scope>NUCLEOTIDE SEQUENCE</scope>
</reference>
<sequence>MVHTVPLAVYFCFLRRLFSVSGRI</sequence>
<accession>A0A0E9QSD2</accession>
<protein>
    <submittedName>
        <fullName evidence="1">Uncharacterized protein</fullName>
    </submittedName>
</protein>
<reference evidence="1" key="2">
    <citation type="journal article" date="2015" name="Fish Shellfish Immunol.">
        <title>Early steps in the European eel (Anguilla anguilla)-Vibrio vulnificus interaction in the gills: Role of the RtxA13 toxin.</title>
        <authorList>
            <person name="Callol A."/>
            <person name="Pajuelo D."/>
            <person name="Ebbesson L."/>
            <person name="Teles M."/>
            <person name="MacKenzie S."/>
            <person name="Amaro C."/>
        </authorList>
    </citation>
    <scope>NUCLEOTIDE SEQUENCE</scope>
</reference>
<dbReference type="EMBL" id="GBXM01089245">
    <property type="protein sequence ID" value="JAH19332.1"/>
    <property type="molecule type" value="Transcribed_RNA"/>
</dbReference>